<evidence type="ECO:0000313" key="1">
    <source>
        <dbReference type="EMBL" id="JAH60119.1"/>
    </source>
</evidence>
<reference evidence="1" key="2">
    <citation type="journal article" date="2015" name="Fish Shellfish Immunol.">
        <title>Early steps in the European eel (Anguilla anguilla)-Vibrio vulnificus interaction in the gills: Role of the RtxA13 toxin.</title>
        <authorList>
            <person name="Callol A."/>
            <person name="Pajuelo D."/>
            <person name="Ebbesson L."/>
            <person name="Teles M."/>
            <person name="MacKenzie S."/>
            <person name="Amaro C."/>
        </authorList>
    </citation>
    <scope>NUCLEOTIDE SEQUENCE</scope>
</reference>
<dbReference type="EMBL" id="GBXM01048458">
    <property type="protein sequence ID" value="JAH60119.1"/>
    <property type="molecule type" value="Transcribed_RNA"/>
</dbReference>
<sequence>MFFDMLIFCFRNPPKRV</sequence>
<accession>A0A0E9U2I1</accession>
<organism evidence="1">
    <name type="scientific">Anguilla anguilla</name>
    <name type="common">European freshwater eel</name>
    <name type="synonym">Muraena anguilla</name>
    <dbReference type="NCBI Taxonomy" id="7936"/>
    <lineage>
        <taxon>Eukaryota</taxon>
        <taxon>Metazoa</taxon>
        <taxon>Chordata</taxon>
        <taxon>Craniata</taxon>
        <taxon>Vertebrata</taxon>
        <taxon>Euteleostomi</taxon>
        <taxon>Actinopterygii</taxon>
        <taxon>Neopterygii</taxon>
        <taxon>Teleostei</taxon>
        <taxon>Anguilliformes</taxon>
        <taxon>Anguillidae</taxon>
        <taxon>Anguilla</taxon>
    </lineage>
</organism>
<proteinExistence type="predicted"/>
<protein>
    <submittedName>
        <fullName evidence="1">Uncharacterized protein</fullName>
    </submittedName>
</protein>
<reference evidence="1" key="1">
    <citation type="submission" date="2014-11" db="EMBL/GenBank/DDBJ databases">
        <authorList>
            <person name="Amaro Gonzalez C."/>
        </authorList>
    </citation>
    <scope>NUCLEOTIDE SEQUENCE</scope>
</reference>
<name>A0A0E9U2I1_ANGAN</name>
<dbReference type="AlphaFoldDB" id="A0A0E9U2I1"/>